<comment type="caution">
    <text evidence="1">The sequence shown here is derived from an EMBL/GenBank/DDBJ whole genome shotgun (WGS) entry which is preliminary data.</text>
</comment>
<proteinExistence type="predicted"/>
<protein>
    <submittedName>
        <fullName evidence="1">Uncharacterized protein</fullName>
    </submittedName>
</protein>
<evidence type="ECO:0000313" key="2">
    <source>
        <dbReference type="Proteomes" id="UP000287651"/>
    </source>
</evidence>
<sequence length="119" mass="13365">MWVQRLVATHVIRIPNLPTTCGTVGLHHGSHSRKFLDPYRIYRGKGSSSSDRPKGIRSIANQLIRSVVWSRLLRSEEGEAAEVEFASRSHGGTGTESLDYEVIENYAYRKMWSSNGCSL</sequence>
<organism evidence="1 2">
    <name type="scientific">Ensete ventricosum</name>
    <name type="common">Abyssinian banana</name>
    <name type="synonym">Musa ensete</name>
    <dbReference type="NCBI Taxonomy" id="4639"/>
    <lineage>
        <taxon>Eukaryota</taxon>
        <taxon>Viridiplantae</taxon>
        <taxon>Streptophyta</taxon>
        <taxon>Embryophyta</taxon>
        <taxon>Tracheophyta</taxon>
        <taxon>Spermatophyta</taxon>
        <taxon>Magnoliopsida</taxon>
        <taxon>Liliopsida</taxon>
        <taxon>Zingiberales</taxon>
        <taxon>Musaceae</taxon>
        <taxon>Ensete</taxon>
    </lineage>
</organism>
<dbReference type="AlphaFoldDB" id="A0A427B843"/>
<reference evidence="1 2" key="1">
    <citation type="journal article" date="2014" name="Agronomy (Basel)">
        <title>A Draft Genome Sequence for Ensete ventricosum, the Drought-Tolerant Tree Against Hunger.</title>
        <authorList>
            <person name="Harrison J."/>
            <person name="Moore K.A."/>
            <person name="Paszkiewicz K."/>
            <person name="Jones T."/>
            <person name="Grant M."/>
            <person name="Ambacheew D."/>
            <person name="Muzemil S."/>
            <person name="Studholme D.J."/>
        </authorList>
    </citation>
    <scope>NUCLEOTIDE SEQUENCE [LARGE SCALE GENOMIC DNA]</scope>
</reference>
<accession>A0A427B843</accession>
<dbReference type="Proteomes" id="UP000287651">
    <property type="component" value="Unassembled WGS sequence"/>
</dbReference>
<dbReference type="EMBL" id="AMZH03000257">
    <property type="protein sequence ID" value="RRT84659.1"/>
    <property type="molecule type" value="Genomic_DNA"/>
</dbReference>
<name>A0A427B843_ENSVE</name>
<evidence type="ECO:0000313" key="1">
    <source>
        <dbReference type="EMBL" id="RRT84659.1"/>
    </source>
</evidence>
<gene>
    <name evidence="1" type="ORF">B296_00004536</name>
</gene>